<dbReference type="PROSITE" id="PS00028">
    <property type="entry name" value="ZINC_FINGER_C2H2_1"/>
    <property type="match status" value="1"/>
</dbReference>
<sequence length="138" mass="15963">MAHQCRIRGCEETFESTGQLFFHESKHDVMLPEVAQDVRIYEVPKFDAARIVCLRQANGRCQHPYCHQSIWEEELVEEEKQIEAHHTRRINHPDHMAVFCSLHHGLADRTPPVLNAEALITPLTEYGPLEPDKDLISK</sequence>
<proteinExistence type="predicted"/>
<accession>M0CRK9</accession>
<evidence type="ECO:0000313" key="3">
    <source>
        <dbReference type="Proteomes" id="UP000011615"/>
    </source>
</evidence>
<comment type="caution">
    <text evidence="2">The sequence shown here is derived from an EMBL/GenBank/DDBJ whole genome shotgun (WGS) entry which is preliminary data.</text>
</comment>
<gene>
    <name evidence="2" type="ORF">C476_00627</name>
</gene>
<keyword evidence="3" id="KW-1185">Reference proteome</keyword>
<name>M0CRK9_9EURY</name>
<dbReference type="Proteomes" id="UP000011615">
    <property type="component" value="Unassembled WGS sequence"/>
</dbReference>
<feature type="domain" description="C2H2-type" evidence="1">
    <location>
        <begin position="5"/>
        <end position="27"/>
    </location>
</feature>
<evidence type="ECO:0000313" key="2">
    <source>
        <dbReference type="EMBL" id="ELZ25910.1"/>
    </source>
</evidence>
<evidence type="ECO:0000259" key="1">
    <source>
        <dbReference type="PROSITE" id="PS00028"/>
    </source>
</evidence>
<organism evidence="2 3">
    <name type="scientific">Natrinema limicola JCM 13563</name>
    <dbReference type="NCBI Taxonomy" id="1230457"/>
    <lineage>
        <taxon>Archaea</taxon>
        <taxon>Methanobacteriati</taxon>
        <taxon>Methanobacteriota</taxon>
        <taxon>Stenosarchaea group</taxon>
        <taxon>Halobacteria</taxon>
        <taxon>Halobacteriales</taxon>
        <taxon>Natrialbaceae</taxon>
        <taxon>Natrinema</taxon>
    </lineage>
</organism>
<dbReference type="RefSeq" id="WP_008008836.1">
    <property type="nucleotide sequence ID" value="NZ_AOIT01000010.1"/>
</dbReference>
<protein>
    <recommendedName>
        <fullName evidence="1">C2H2-type domain-containing protein</fullName>
    </recommendedName>
</protein>
<reference evidence="2 3" key="1">
    <citation type="journal article" date="2014" name="PLoS Genet.">
        <title>Phylogenetically driven sequencing of extremely halophilic archaea reveals strategies for static and dynamic osmo-response.</title>
        <authorList>
            <person name="Becker E.A."/>
            <person name="Seitzer P.M."/>
            <person name="Tritt A."/>
            <person name="Larsen D."/>
            <person name="Krusor M."/>
            <person name="Yao A.I."/>
            <person name="Wu D."/>
            <person name="Madern D."/>
            <person name="Eisen J.A."/>
            <person name="Darling A.E."/>
            <person name="Facciotti M.T."/>
        </authorList>
    </citation>
    <scope>NUCLEOTIDE SEQUENCE [LARGE SCALE GENOMIC DNA]</scope>
    <source>
        <strain evidence="2 3">JCM 13563</strain>
    </source>
</reference>
<dbReference type="AlphaFoldDB" id="M0CRK9"/>
<dbReference type="EMBL" id="AOIT01000010">
    <property type="protein sequence ID" value="ELZ25910.1"/>
    <property type="molecule type" value="Genomic_DNA"/>
</dbReference>
<dbReference type="InterPro" id="IPR013087">
    <property type="entry name" value="Znf_C2H2_type"/>
</dbReference>